<evidence type="ECO:0000256" key="1">
    <source>
        <dbReference type="ARBA" id="ARBA00007031"/>
    </source>
</evidence>
<dbReference type="EMBL" id="VZZK01000079">
    <property type="protein sequence ID" value="KAB1068941.1"/>
    <property type="molecule type" value="Genomic_DNA"/>
</dbReference>
<dbReference type="GO" id="GO:0003677">
    <property type="term" value="F:DNA binding"/>
    <property type="evidence" value="ECO:0007669"/>
    <property type="project" value="InterPro"/>
</dbReference>
<proteinExistence type="inferred from homology"/>
<dbReference type="Gene3D" id="1.10.10.1550">
    <property type="entry name" value="ROS/MUCR transcriptional regulator protein"/>
    <property type="match status" value="1"/>
</dbReference>
<dbReference type="AlphaFoldDB" id="A0A6L3SRD5"/>
<feature type="region of interest" description="Disordered" evidence="2">
    <location>
        <begin position="141"/>
        <end position="180"/>
    </location>
</feature>
<organism evidence="3 4">
    <name type="scientific">Methylobacterium soli</name>
    <dbReference type="NCBI Taxonomy" id="553447"/>
    <lineage>
        <taxon>Bacteria</taxon>
        <taxon>Pseudomonadati</taxon>
        <taxon>Pseudomonadota</taxon>
        <taxon>Alphaproteobacteria</taxon>
        <taxon>Hyphomicrobiales</taxon>
        <taxon>Methylobacteriaceae</taxon>
        <taxon>Methylobacterium</taxon>
    </lineage>
</organism>
<keyword evidence="4" id="KW-1185">Reference proteome</keyword>
<evidence type="ECO:0000256" key="2">
    <source>
        <dbReference type="SAM" id="MobiDB-lite"/>
    </source>
</evidence>
<dbReference type="GO" id="GO:0008270">
    <property type="term" value="F:zinc ion binding"/>
    <property type="evidence" value="ECO:0007669"/>
    <property type="project" value="InterPro"/>
</dbReference>
<dbReference type="OrthoDB" id="9809693at2"/>
<dbReference type="GO" id="GO:0006355">
    <property type="term" value="P:regulation of DNA-templated transcription"/>
    <property type="evidence" value="ECO:0007669"/>
    <property type="project" value="InterPro"/>
</dbReference>
<comment type="caution">
    <text evidence="3">The sequence shown here is derived from an EMBL/GenBank/DDBJ whole genome shotgun (WGS) entry which is preliminary data.</text>
</comment>
<name>A0A6L3SRD5_9HYPH</name>
<gene>
    <name evidence="3" type="ORF">F6X53_31185</name>
</gene>
<evidence type="ECO:0000313" key="3">
    <source>
        <dbReference type="EMBL" id="KAB1068941.1"/>
    </source>
</evidence>
<sequence length="180" mass="19694">MTVEAEQYDRLVRTAEIVTSYLSRNQVQSIDLPSLIQTVHGKLVELTTEVPDKVEAVQTLTSAAIKRSITSDYLVSFEDGKRYKTLRRHLLGRGLTPESYRAKWGLPSDYPMVAAGYSAHRAELARSLGLGKLRWSAKDAASTPVAKSKAPEVLTAQTSGADESADLIAREPIEDGGAYE</sequence>
<comment type="similarity">
    <text evidence="1">Belongs to the ros/MucR family.</text>
</comment>
<protein>
    <submittedName>
        <fullName evidence="3">MucR family transcriptional regulator</fullName>
    </submittedName>
</protein>
<accession>A0A6L3SRD5</accession>
<reference evidence="3 4" key="1">
    <citation type="submission" date="2019-09" db="EMBL/GenBank/DDBJ databases">
        <title>YIM 48816 draft genome.</title>
        <authorList>
            <person name="Jiang L."/>
        </authorList>
    </citation>
    <scope>NUCLEOTIDE SEQUENCE [LARGE SCALE GENOMIC DNA]</scope>
    <source>
        <strain evidence="3 4">YIM 48816</strain>
    </source>
</reference>
<dbReference type="InterPro" id="IPR008807">
    <property type="entry name" value="ROS_MUCR"/>
</dbReference>
<dbReference type="Proteomes" id="UP000474159">
    <property type="component" value="Unassembled WGS sequence"/>
</dbReference>
<evidence type="ECO:0000313" key="4">
    <source>
        <dbReference type="Proteomes" id="UP000474159"/>
    </source>
</evidence>
<dbReference type="Pfam" id="PF05443">
    <property type="entry name" value="ROS_MUCR"/>
    <property type="match status" value="1"/>
</dbReference>
<dbReference type="InterPro" id="IPR041920">
    <property type="entry name" value="ROS/MUCR_sf"/>
</dbReference>